<dbReference type="EMBL" id="JANPWB010000013">
    <property type="protein sequence ID" value="KAJ1107943.1"/>
    <property type="molecule type" value="Genomic_DNA"/>
</dbReference>
<evidence type="ECO:0000256" key="1">
    <source>
        <dbReference type="SAM" id="MobiDB-lite"/>
    </source>
</evidence>
<gene>
    <name evidence="2" type="ORF">NDU88_005329</name>
</gene>
<comment type="caution">
    <text evidence="2">The sequence shown here is derived from an EMBL/GenBank/DDBJ whole genome shotgun (WGS) entry which is preliminary data.</text>
</comment>
<protein>
    <submittedName>
        <fullName evidence="2">Uncharacterized protein</fullName>
    </submittedName>
</protein>
<reference evidence="2" key="1">
    <citation type="journal article" date="2022" name="bioRxiv">
        <title>Sequencing and chromosome-scale assembly of the giantPleurodeles waltlgenome.</title>
        <authorList>
            <person name="Brown T."/>
            <person name="Elewa A."/>
            <person name="Iarovenko S."/>
            <person name="Subramanian E."/>
            <person name="Araus A.J."/>
            <person name="Petzold A."/>
            <person name="Susuki M."/>
            <person name="Suzuki K.-i.T."/>
            <person name="Hayashi T."/>
            <person name="Toyoda A."/>
            <person name="Oliveira C."/>
            <person name="Osipova E."/>
            <person name="Leigh N.D."/>
            <person name="Simon A."/>
            <person name="Yun M.H."/>
        </authorList>
    </citation>
    <scope>NUCLEOTIDE SEQUENCE</scope>
    <source>
        <strain evidence="2">20211129_DDA</strain>
        <tissue evidence="2">Liver</tissue>
    </source>
</reference>
<feature type="region of interest" description="Disordered" evidence="1">
    <location>
        <begin position="79"/>
        <end position="152"/>
    </location>
</feature>
<name>A0AAV7N0X2_PLEWA</name>
<feature type="compositionally biased region" description="Acidic residues" evidence="1">
    <location>
        <begin position="81"/>
        <end position="100"/>
    </location>
</feature>
<dbReference type="AlphaFoldDB" id="A0AAV7N0X2"/>
<evidence type="ECO:0000313" key="2">
    <source>
        <dbReference type="EMBL" id="KAJ1107943.1"/>
    </source>
</evidence>
<feature type="compositionally biased region" description="Basic and acidic residues" evidence="1">
    <location>
        <begin position="122"/>
        <end position="152"/>
    </location>
</feature>
<organism evidence="2 3">
    <name type="scientific">Pleurodeles waltl</name>
    <name type="common">Iberian ribbed newt</name>
    <dbReference type="NCBI Taxonomy" id="8319"/>
    <lineage>
        <taxon>Eukaryota</taxon>
        <taxon>Metazoa</taxon>
        <taxon>Chordata</taxon>
        <taxon>Craniata</taxon>
        <taxon>Vertebrata</taxon>
        <taxon>Euteleostomi</taxon>
        <taxon>Amphibia</taxon>
        <taxon>Batrachia</taxon>
        <taxon>Caudata</taxon>
        <taxon>Salamandroidea</taxon>
        <taxon>Salamandridae</taxon>
        <taxon>Pleurodelinae</taxon>
        <taxon>Pleurodeles</taxon>
    </lineage>
</organism>
<dbReference type="Proteomes" id="UP001066276">
    <property type="component" value="Chromosome 9"/>
</dbReference>
<accession>A0AAV7N0X2</accession>
<feature type="region of interest" description="Disordered" evidence="1">
    <location>
        <begin position="1"/>
        <end position="31"/>
    </location>
</feature>
<keyword evidence="3" id="KW-1185">Reference proteome</keyword>
<proteinExistence type="predicted"/>
<evidence type="ECO:0000313" key="3">
    <source>
        <dbReference type="Proteomes" id="UP001066276"/>
    </source>
</evidence>
<sequence>MNERASQCRRAVEPRIQVGDQDITRDRQPGWKYHTPFTREVWEVVKVKGTMVTAKSGLVKVSGNVSWFKKIREGRAGLEEQVVDDDLGGGDTQREDEEGSTMEPDGNDSRESPQLPLQGRELPAEPREVRCGHPYQRRENPQLSQRIKDFFC</sequence>